<dbReference type="Proteomes" id="UP001165289">
    <property type="component" value="Unassembled WGS sequence"/>
</dbReference>
<dbReference type="PANTHER" id="PTHR12916">
    <property type="entry name" value="CYTOCHROME C OXIDASE POLYPEPTIDE VIC-2"/>
    <property type="match status" value="1"/>
</dbReference>
<feature type="transmembrane region" description="Helical" evidence="11">
    <location>
        <begin position="1556"/>
        <end position="1580"/>
    </location>
</feature>
<feature type="domain" description="EGF-like" evidence="13">
    <location>
        <begin position="232"/>
        <end position="269"/>
    </location>
</feature>
<feature type="disulfide bond" evidence="10">
    <location>
        <begin position="714"/>
        <end position="723"/>
    </location>
</feature>
<evidence type="ECO:0000259" key="14">
    <source>
        <dbReference type="PROSITE" id="PS50227"/>
    </source>
</evidence>
<feature type="disulfide bond" evidence="10">
    <location>
        <begin position="822"/>
        <end position="831"/>
    </location>
</feature>
<feature type="domain" description="EGF-like" evidence="13">
    <location>
        <begin position="445"/>
        <end position="479"/>
    </location>
</feature>
<feature type="domain" description="EGF-like" evidence="13">
    <location>
        <begin position="797"/>
        <end position="832"/>
    </location>
</feature>
<proteinExistence type="predicted"/>
<protein>
    <submittedName>
        <fullName evidence="16">Neurogenic locus Notch protein-like</fullName>
    </submittedName>
</protein>
<dbReference type="PROSITE" id="PS50227">
    <property type="entry name" value="G_PROTEIN_RECEP_F2_3"/>
    <property type="match status" value="1"/>
</dbReference>
<dbReference type="PROSITE" id="PS00022">
    <property type="entry name" value="EGF_1"/>
    <property type="match status" value="10"/>
</dbReference>
<keyword evidence="6 11" id="KW-1133">Transmembrane helix</keyword>
<feature type="disulfide bond" evidence="10">
    <location>
        <begin position="236"/>
        <end position="246"/>
    </location>
</feature>
<dbReference type="InterPro" id="IPR017981">
    <property type="entry name" value="GPCR_2-like_7TM"/>
</dbReference>
<dbReference type="InterPro" id="IPR001879">
    <property type="entry name" value="GPCR_2_extracellular_dom"/>
</dbReference>
<comment type="caution">
    <text evidence="10">Lacks conserved residue(s) required for the propagation of feature annotation.</text>
</comment>
<dbReference type="GO" id="GO:0004930">
    <property type="term" value="F:G protein-coupled receptor activity"/>
    <property type="evidence" value="ECO:0007669"/>
    <property type="project" value="InterPro"/>
</dbReference>
<dbReference type="SUPFAM" id="SSF57184">
    <property type="entry name" value="Growth factor receptor domain"/>
    <property type="match status" value="2"/>
</dbReference>
<dbReference type="InterPro" id="IPR013032">
    <property type="entry name" value="EGF-like_CS"/>
</dbReference>
<evidence type="ECO:0000256" key="2">
    <source>
        <dbReference type="ARBA" id="ARBA00022536"/>
    </source>
</evidence>
<evidence type="ECO:0000259" key="13">
    <source>
        <dbReference type="PROSITE" id="PS50026"/>
    </source>
</evidence>
<feature type="domain" description="G-protein coupled receptors family 2 profile 1" evidence="14">
    <location>
        <begin position="971"/>
        <end position="1053"/>
    </location>
</feature>
<gene>
    <name evidence="16" type="ORF">LOD99_9665</name>
</gene>
<feature type="domain" description="EGF-like" evidence="13">
    <location>
        <begin position="482"/>
        <end position="518"/>
    </location>
</feature>
<dbReference type="PANTHER" id="PTHR12916:SF9">
    <property type="entry name" value="NEUROGENIC LOCUS NOTCH HOMOLOG PROTEIN 1-RELATED"/>
    <property type="match status" value="1"/>
</dbReference>
<evidence type="ECO:0000256" key="6">
    <source>
        <dbReference type="ARBA" id="ARBA00022989"/>
    </source>
</evidence>
<feature type="transmembrane region" description="Helical" evidence="11">
    <location>
        <begin position="1440"/>
        <end position="1464"/>
    </location>
</feature>
<evidence type="ECO:0000256" key="11">
    <source>
        <dbReference type="SAM" id="Phobius"/>
    </source>
</evidence>
<keyword evidence="2 10" id="KW-0245">EGF-like domain</keyword>
<dbReference type="InterPro" id="IPR000742">
    <property type="entry name" value="EGF"/>
</dbReference>
<feature type="disulfide bond" evidence="10">
    <location>
        <begin position="646"/>
        <end position="655"/>
    </location>
</feature>
<feature type="chain" id="PRO_5043339120" evidence="12">
    <location>
        <begin position="19"/>
        <end position="1673"/>
    </location>
</feature>
<evidence type="ECO:0000256" key="3">
    <source>
        <dbReference type="ARBA" id="ARBA00022692"/>
    </source>
</evidence>
<dbReference type="SMART" id="SM00179">
    <property type="entry name" value="EGF_CA"/>
    <property type="match status" value="14"/>
</dbReference>
<keyword evidence="5" id="KW-0677">Repeat</keyword>
<feature type="disulfide bond" evidence="10">
    <location>
        <begin position="259"/>
        <end position="268"/>
    </location>
</feature>
<feature type="disulfide bond" evidence="10">
    <location>
        <begin position="335"/>
        <end position="344"/>
    </location>
</feature>
<evidence type="ECO:0000256" key="7">
    <source>
        <dbReference type="ARBA" id="ARBA00023136"/>
    </source>
</evidence>
<accession>A0AAV7KSC9</accession>
<feature type="disulfide bond" evidence="10">
    <location>
        <begin position="404"/>
        <end position="413"/>
    </location>
</feature>
<evidence type="ECO:0000313" key="16">
    <source>
        <dbReference type="EMBL" id="KAI6661894.1"/>
    </source>
</evidence>
<evidence type="ECO:0000256" key="8">
    <source>
        <dbReference type="ARBA" id="ARBA00023157"/>
    </source>
</evidence>
<evidence type="ECO:0000256" key="1">
    <source>
        <dbReference type="ARBA" id="ARBA00004141"/>
    </source>
</evidence>
<feature type="domain" description="EGF-like" evidence="13">
    <location>
        <begin position="271"/>
        <end position="308"/>
    </location>
</feature>
<evidence type="ECO:0000256" key="12">
    <source>
        <dbReference type="SAM" id="SignalP"/>
    </source>
</evidence>
<dbReference type="CDD" id="cd00054">
    <property type="entry name" value="EGF_CA"/>
    <property type="match status" value="10"/>
</dbReference>
<evidence type="ECO:0000313" key="17">
    <source>
        <dbReference type="Proteomes" id="UP001165289"/>
    </source>
</evidence>
<keyword evidence="9" id="KW-0325">Glycoprotein</keyword>
<feature type="transmembrane region" description="Helical" evidence="11">
    <location>
        <begin position="1476"/>
        <end position="1496"/>
    </location>
</feature>
<dbReference type="Pfam" id="PF00008">
    <property type="entry name" value="EGF"/>
    <property type="match status" value="6"/>
</dbReference>
<dbReference type="FunFam" id="2.10.25.10:FF:000038">
    <property type="entry name" value="Fibrillin 2"/>
    <property type="match status" value="1"/>
</dbReference>
<evidence type="ECO:0000256" key="4">
    <source>
        <dbReference type="ARBA" id="ARBA00022729"/>
    </source>
</evidence>
<dbReference type="InterPro" id="IPR018097">
    <property type="entry name" value="EGF_Ca-bd_CS"/>
</dbReference>
<feature type="domain" description="EGF-like" evidence="13">
    <location>
        <begin position="618"/>
        <end position="656"/>
    </location>
</feature>
<dbReference type="GO" id="GO:0007166">
    <property type="term" value="P:cell surface receptor signaling pathway"/>
    <property type="evidence" value="ECO:0007669"/>
    <property type="project" value="InterPro"/>
</dbReference>
<feature type="domain" description="EGF-like" evidence="13">
    <location>
        <begin position="378"/>
        <end position="414"/>
    </location>
</feature>
<dbReference type="InterPro" id="IPR049883">
    <property type="entry name" value="NOTCH1_EGF-like"/>
</dbReference>
<feature type="disulfide bond" evidence="10">
    <location>
        <begin position="860"/>
        <end position="869"/>
    </location>
</feature>
<dbReference type="Pfam" id="PF00002">
    <property type="entry name" value="7tm_2"/>
    <property type="match status" value="1"/>
</dbReference>
<feature type="disulfide bond" evidence="10">
    <location>
        <begin position="693"/>
        <end position="703"/>
    </location>
</feature>
<evidence type="ECO:0000256" key="9">
    <source>
        <dbReference type="ARBA" id="ARBA00023180"/>
    </source>
</evidence>
<organism evidence="16 17">
    <name type="scientific">Oopsacas minuta</name>
    <dbReference type="NCBI Taxonomy" id="111878"/>
    <lineage>
        <taxon>Eukaryota</taxon>
        <taxon>Metazoa</taxon>
        <taxon>Porifera</taxon>
        <taxon>Hexactinellida</taxon>
        <taxon>Hexasterophora</taxon>
        <taxon>Lyssacinosida</taxon>
        <taxon>Leucopsacidae</taxon>
        <taxon>Oopsacas</taxon>
    </lineage>
</organism>
<feature type="transmembrane region" description="Helical" evidence="11">
    <location>
        <begin position="1516"/>
        <end position="1544"/>
    </location>
</feature>
<dbReference type="Pfam" id="PF12661">
    <property type="entry name" value="hEGF"/>
    <property type="match status" value="1"/>
</dbReference>
<feature type="domain" description="EGF-like" evidence="13">
    <location>
        <begin position="549"/>
        <end position="585"/>
    </location>
</feature>
<feature type="transmembrane region" description="Helical" evidence="11">
    <location>
        <begin position="1372"/>
        <end position="1393"/>
    </location>
</feature>
<dbReference type="InterPro" id="IPR000152">
    <property type="entry name" value="EGF-type_Asp/Asn_hydroxyl_site"/>
</dbReference>
<comment type="caution">
    <text evidence="16">The sequence shown here is derived from an EMBL/GenBank/DDBJ whole genome shotgun (WGS) entry which is preliminary data.</text>
</comment>
<evidence type="ECO:0000256" key="10">
    <source>
        <dbReference type="PROSITE-ProRule" id="PRU00076"/>
    </source>
</evidence>
<dbReference type="Gene3D" id="2.10.25.10">
    <property type="entry name" value="Laminin"/>
    <property type="match status" value="13"/>
</dbReference>
<feature type="disulfide bond" evidence="10">
    <location>
        <begin position="275"/>
        <end position="285"/>
    </location>
</feature>
<dbReference type="PROSITE" id="PS00010">
    <property type="entry name" value="ASX_HYDROXYL"/>
    <property type="match status" value="9"/>
</dbReference>
<feature type="domain" description="EGF-like" evidence="13">
    <location>
        <begin position="944"/>
        <end position="984"/>
    </location>
</feature>
<feature type="transmembrane region" description="Helical" evidence="11">
    <location>
        <begin position="1405"/>
        <end position="1425"/>
    </location>
</feature>
<feature type="domain" description="EGF-like" evidence="13">
    <location>
        <begin position="309"/>
        <end position="345"/>
    </location>
</feature>
<feature type="disulfide bond" evidence="10">
    <location>
        <begin position="801"/>
        <end position="811"/>
    </location>
</feature>
<dbReference type="Gene3D" id="1.20.1070.10">
    <property type="entry name" value="Rhodopsin 7-helix transmembrane proteins"/>
    <property type="match status" value="1"/>
</dbReference>
<dbReference type="PROSITE" id="PS01186">
    <property type="entry name" value="EGF_2"/>
    <property type="match status" value="6"/>
</dbReference>
<reference evidence="16 17" key="1">
    <citation type="journal article" date="2023" name="BMC Biol.">
        <title>The compact genome of the sponge Oopsacas minuta (Hexactinellida) is lacking key metazoan core genes.</title>
        <authorList>
            <person name="Santini S."/>
            <person name="Schenkelaars Q."/>
            <person name="Jourda C."/>
            <person name="Duchesne M."/>
            <person name="Belahbib H."/>
            <person name="Rocher C."/>
            <person name="Selva M."/>
            <person name="Riesgo A."/>
            <person name="Vervoort M."/>
            <person name="Leys S.P."/>
            <person name="Kodjabachian L."/>
            <person name="Le Bivic A."/>
            <person name="Borchiellini C."/>
            <person name="Claverie J.M."/>
            <person name="Renard E."/>
        </authorList>
    </citation>
    <scope>NUCLEOTIDE SEQUENCE [LARGE SCALE GENOMIC DNA]</scope>
    <source>
        <strain evidence="16">SPO-2</strain>
    </source>
</reference>
<comment type="subcellular location">
    <subcellularLocation>
        <location evidence="1">Membrane</location>
        <topology evidence="1">Multi-pass membrane protein</topology>
    </subcellularLocation>
</comment>
<dbReference type="InterPro" id="IPR000832">
    <property type="entry name" value="GPCR_2_secretin-like"/>
</dbReference>
<dbReference type="PROSITE" id="PS50026">
    <property type="entry name" value="EGF_3"/>
    <property type="match status" value="13"/>
</dbReference>
<sequence>MLRCFLVIYLFFTPFVYSQTANNCPDTSLITDSILQNRVDQVINGAEPQPGTDIFLENSYINCLSHDTYPNNYSYVGISVLYEQGGDGMDFSYIRLVYSCSGSNFIFEPSLSDTIGTPITGINPVFLNDTFQRDDCYSCNVAVSSNEYICEECDMSCQTPDGNLGFCQGPFASDCCRYTFSGVCVSVCPGGFTPAVNNTCICNTSCQNSGTLNASCLCECPLDYFGVNCENQYLPCDNSPCVNGMCIDGVGVMRYTCTCHDGYEGVNCDLNIDDCDGDPCSPGVCGDSINSYTCSCPSGYTNTGLNCTNINECDNNPCQNNGECNDTLGGYSCTCQDPYDGTNCTDCTLTCQNEGVVLSDCTCDCSGIPYEGKTCGNESEFCIPNPCLNNGECTNGVDTFSCDCPTPYTGITCSECGINTCGNGTIINCACVCYSGHTGDFCQEDIIDCTPNLCQNSGKCIEGNNTYTCDCSGTGYEGDNCEVDPCSPDPCLNNGVCTNSSGDFSCECIGGFTGKTCAQCLIACQNGGDVTSDCTCDCSDTGHGGMYCEIDPCSPDPCLNNGVCTNSGGDFSCECIGGFTGPTCAQCPIVCEHGGDVIFDCTCDCSDTGYEGTKCKEDINECLITPSLCLNGGLCQNTQGSYYCICEGGYSGEYCAHCPIECLNGGEMLSNCTCDCTNTDYVGWNCGVPKNKCVSEPCVNGECSSTDEDYSCNCTRGFTGKNCSECLVVCQNGGERLSDCTCDCSNTRYEGTKCQNDINECPTTPSICLNGGECLNTQGSYTCICASGFTGNNCSNDIDECDSTPCDNGNCTNTLGSFFCDCHFGFEGQFCDSSYINCSDFECQNGGECKQTQTDIYCVCEPGFTGDNCEILSCTDGFDSLNDKCVNINECKRYPKVCGVFPAVCTDNIPLYTCGCPDGYNTIELTSALDYCDNTSCIAKQCIDINECSENTHDCHQTQVCVNTNGSYHCSCLSGFLQSVNICILQIDAPDCPVDTDGHGNIWPGANQGSIVSLKCPNSDYGVATRRCVSACSCSSDPPYWEIPEHSQCRSVGLRLLAAELEAINTFQYLNLTEFMLVVNRIQIFATNNQIREHDVVVLTEILQEICDTLGKFNTSFFDLSVFIDMLKIADTLLTTEPKAWNELRNVTGTILSIHDMILITSHGIAKYLYSIESIKEFNFNSNAIDLSLTKYENYTNNDFVPDPNLRLILPIITPDILNLTPQRTPNCHIFVRTLHLPTLHHILNNFTSTPLTCGTTTTTRSLIYPIDLFTFGIHSLSCDIPTPTFRQTNPIIYRVKMSILPYKTDEASYHLNYVSSYSQYVSQLNSFAPSGCRGPFIELGDLLYFCYSLKDYILTLQIPGNIPYHASALGIILRVFYPLSVIVSVIGLAILFSKYVILLDGMTFVRINVIVTIIISQFLFTIGIDRNESHIVCTIFRFVLHYLSLSTCLWSLIDIINVCLIAVFDWPRVAVNSTYLVVGYIVPLAPVVLAVVLSSCTYFRVSNFCFPSTEESSEGIWYIIAPLFVLILLYICLLIGVIVVLCYKRDNIRVELENNRLLFVRIIASSFTLPVVLLIWWISTVYAFPTDSPNLTFQIISLVIGSLIGMFLSFVYLIASAEQIIPIETGRNEGDMIDFTHGAMARVSYNPIFRDTDSLNDIHSLIDTRETVLSYN</sequence>
<dbReference type="InterPro" id="IPR001881">
    <property type="entry name" value="EGF-like_Ca-bd_dom"/>
</dbReference>
<feature type="transmembrane region" description="Helical" evidence="11">
    <location>
        <begin position="1592"/>
        <end position="1616"/>
    </location>
</feature>
<keyword evidence="4 12" id="KW-0732">Signal</keyword>
<keyword evidence="17" id="KW-1185">Reference proteome</keyword>
<dbReference type="FunFam" id="2.10.25.10:FF:000321">
    <property type="entry name" value="Protein delta homolog 1"/>
    <property type="match status" value="2"/>
</dbReference>
<feature type="disulfide bond" evidence="10">
    <location>
        <begin position="508"/>
        <end position="517"/>
    </location>
</feature>
<dbReference type="Pfam" id="PF07645">
    <property type="entry name" value="EGF_CA"/>
    <property type="match status" value="3"/>
</dbReference>
<evidence type="ECO:0000256" key="5">
    <source>
        <dbReference type="ARBA" id="ARBA00022737"/>
    </source>
</evidence>
<feature type="domain" description="G-protein coupled receptors family 2 profile 2" evidence="15">
    <location>
        <begin position="1370"/>
        <end position="1617"/>
    </location>
</feature>
<evidence type="ECO:0000259" key="15">
    <source>
        <dbReference type="PROSITE" id="PS50261"/>
    </source>
</evidence>
<feature type="signal peptide" evidence="12">
    <location>
        <begin position="1"/>
        <end position="18"/>
    </location>
</feature>
<dbReference type="EMBL" id="JAKMXF010000003">
    <property type="protein sequence ID" value="KAI6661894.1"/>
    <property type="molecule type" value="Genomic_DNA"/>
</dbReference>
<dbReference type="PROSITE" id="PS01187">
    <property type="entry name" value="EGF_CA"/>
    <property type="match status" value="4"/>
</dbReference>
<dbReference type="PROSITE" id="PS50261">
    <property type="entry name" value="G_PROTEIN_RECEP_F2_4"/>
    <property type="match status" value="1"/>
</dbReference>
<dbReference type="FunFam" id="2.10.25.10:FF:000125">
    <property type="entry name" value="Neurogenic locus notch protein-like"/>
    <property type="match status" value="2"/>
</dbReference>
<feature type="domain" description="EGF-like" evidence="13">
    <location>
        <begin position="689"/>
        <end position="724"/>
    </location>
</feature>
<feature type="domain" description="EGF-like" evidence="13">
    <location>
        <begin position="834"/>
        <end position="870"/>
    </location>
</feature>
<feature type="domain" description="EGF-like" evidence="13">
    <location>
        <begin position="757"/>
        <end position="795"/>
    </location>
</feature>
<dbReference type="GO" id="GO:0005509">
    <property type="term" value="F:calcium ion binding"/>
    <property type="evidence" value="ECO:0007669"/>
    <property type="project" value="InterPro"/>
</dbReference>
<dbReference type="SMART" id="SM00181">
    <property type="entry name" value="EGF"/>
    <property type="match status" value="20"/>
</dbReference>
<keyword evidence="8 10" id="KW-1015">Disulfide bond</keyword>
<keyword evidence="7 11" id="KW-0472">Membrane</keyword>
<name>A0AAV7KSC9_9METZ</name>
<feature type="disulfide bond" evidence="10">
    <location>
        <begin position="785"/>
        <end position="794"/>
    </location>
</feature>
<dbReference type="GO" id="GO:0016020">
    <property type="term" value="C:membrane"/>
    <property type="evidence" value="ECO:0007669"/>
    <property type="project" value="UniProtKB-SubCell"/>
</dbReference>
<keyword evidence="3 11" id="KW-0812">Transmembrane</keyword>
<dbReference type="InterPro" id="IPR009030">
    <property type="entry name" value="Growth_fac_rcpt_cys_sf"/>
</dbReference>
<feature type="disulfide bond" evidence="10">
    <location>
        <begin position="575"/>
        <end position="584"/>
    </location>
</feature>
<dbReference type="SUPFAM" id="SSF57196">
    <property type="entry name" value="EGF/Laminin"/>
    <property type="match status" value="7"/>
</dbReference>